<dbReference type="EMBL" id="QRWX01000001">
    <property type="protein sequence ID" value="RGT57804.1"/>
    <property type="molecule type" value="Genomic_DNA"/>
</dbReference>
<sequence>MTNLDLGKMFGNSNQEMQKAAALKTYLVKLDEILPSEENPYEVEEESVQRLAENIEQYGLFQALTVQKEGSEIRLISGERRFTSLKYLTDTGKTYTYNGADITGYAPVSYVKQAVGDAKTMMMISANAHRDMQAGEKNHIIEAAINSLEKQVLSGKFSWEGKRKATVLAAITGIKEHYIKDYLAKKNKEIKFATDDENVGGETPPEENADEIKAMESILKGITTLNKKLKNYDELDFNLLDIKKINTGIIESKLLMDSIEKLSDELQRLSSNK</sequence>
<organism evidence="2 3">
    <name type="scientific">Solobacterium moorei</name>
    <dbReference type="NCBI Taxonomy" id="102148"/>
    <lineage>
        <taxon>Bacteria</taxon>
        <taxon>Bacillati</taxon>
        <taxon>Bacillota</taxon>
        <taxon>Erysipelotrichia</taxon>
        <taxon>Erysipelotrichales</taxon>
        <taxon>Erysipelotrichaceae</taxon>
        <taxon>Solobacterium</taxon>
    </lineage>
</organism>
<accession>A0A412PI25</accession>
<gene>
    <name evidence="2" type="ORF">DWX20_01775</name>
</gene>
<feature type="domain" description="ParB-like N-terminal" evidence="1">
    <location>
        <begin position="26"/>
        <end position="127"/>
    </location>
</feature>
<name>A0A412PI25_9FIRM</name>
<dbReference type="RefSeq" id="WP_118764249.1">
    <property type="nucleotide sequence ID" value="NZ_CABJCF010000001.1"/>
</dbReference>
<evidence type="ECO:0000313" key="3">
    <source>
        <dbReference type="Proteomes" id="UP000284731"/>
    </source>
</evidence>
<dbReference type="PANTHER" id="PTHR33375">
    <property type="entry name" value="CHROMOSOME-PARTITIONING PROTEIN PARB-RELATED"/>
    <property type="match status" value="1"/>
</dbReference>
<dbReference type="Pfam" id="PF02195">
    <property type="entry name" value="ParB_N"/>
    <property type="match status" value="1"/>
</dbReference>
<dbReference type="Gene3D" id="3.90.1530.10">
    <property type="entry name" value="Conserved hypothetical protein from pyrococcus furiosus pfu- 392566-001, ParB domain"/>
    <property type="match status" value="1"/>
</dbReference>
<dbReference type="SUPFAM" id="SSF110849">
    <property type="entry name" value="ParB/Sulfiredoxin"/>
    <property type="match status" value="1"/>
</dbReference>
<protein>
    <recommendedName>
        <fullName evidence="1">ParB-like N-terminal domain-containing protein</fullName>
    </recommendedName>
</protein>
<dbReference type="AlphaFoldDB" id="A0A412PI25"/>
<dbReference type="InterPro" id="IPR050336">
    <property type="entry name" value="Chromosome_partition/occlusion"/>
</dbReference>
<dbReference type="PANTHER" id="PTHR33375:SF1">
    <property type="entry name" value="CHROMOSOME-PARTITIONING PROTEIN PARB-RELATED"/>
    <property type="match status" value="1"/>
</dbReference>
<comment type="caution">
    <text evidence="2">The sequence shown here is derived from an EMBL/GenBank/DDBJ whole genome shotgun (WGS) entry which is preliminary data.</text>
</comment>
<dbReference type="InterPro" id="IPR003115">
    <property type="entry name" value="ParB_N"/>
</dbReference>
<dbReference type="GO" id="GO:0005694">
    <property type="term" value="C:chromosome"/>
    <property type="evidence" value="ECO:0007669"/>
    <property type="project" value="TreeGrafter"/>
</dbReference>
<dbReference type="SMART" id="SM00470">
    <property type="entry name" value="ParB"/>
    <property type="match status" value="1"/>
</dbReference>
<reference evidence="2 3" key="1">
    <citation type="submission" date="2018-08" db="EMBL/GenBank/DDBJ databases">
        <title>A genome reference for cultivated species of the human gut microbiota.</title>
        <authorList>
            <person name="Zou Y."/>
            <person name="Xue W."/>
            <person name="Luo G."/>
        </authorList>
    </citation>
    <scope>NUCLEOTIDE SEQUENCE [LARGE SCALE GENOMIC DNA]</scope>
    <source>
        <strain evidence="2 3">AF18-46</strain>
    </source>
</reference>
<dbReference type="InterPro" id="IPR036086">
    <property type="entry name" value="ParB/Sulfiredoxin_sf"/>
</dbReference>
<proteinExistence type="predicted"/>
<dbReference type="GO" id="GO:0007059">
    <property type="term" value="P:chromosome segregation"/>
    <property type="evidence" value="ECO:0007669"/>
    <property type="project" value="TreeGrafter"/>
</dbReference>
<evidence type="ECO:0000259" key="1">
    <source>
        <dbReference type="SMART" id="SM00470"/>
    </source>
</evidence>
<evidence type="ECO:0000313" key="2">
    <source>
        <dbReference type="EMBL" id="RGT57804.1"/>
    </source>
</evidence>
<dbReference type="Proteomes" id="UP000284731">
    <property type="component" value="Unassembled WGS sequence"/>
</dbReference>